<feature type="coiled-coil region" evidence="1">
    <location>
        <begin position="2266"/>
        <end position="2300"/>
    </location>
</feature>
<evidence type="ECO:0000256" key="1">
    <source>
        <dbReference type="SAM" id="Coils"/>
    </source>
</evidence>
<evidence type="ECO:0000313" key="4">
    <source>
        <dbReference type="Proteomes" id="UP000030745"/>
    </source>
</evidence>
<proteinExistence type="predicted"/>
<dbReference type="KEGG" id="spar:SPRG_20368"/>
<dbReference type="VEuPathDB" id="FungiDB:SPRG_20368"/>
<dbReference type="EMBL" id="KK583215">
    <property type="protein sequence ID" value="KDO27715.1"/>
    <property type="molecule type" value="Genomic_DNA"/>
</dbReference>
<dbReference type="PANTHER" id="PTHR47236:SF4">
    <property type="entry name" value="GENE 9195-RELATED"/>
    <property type="match status" value="1"/>
</dbReference>
<organism evidence="3 4">
    <name type="scientific">Saprolegnia parasitica (strain CBS 223.65)</name>
    <dbReference type="NCBI Taxonomy" id="695850"/>
    <lineage>
        <taxon>Eukaryota</taxon>
        <taxon>Sar</taxon>
        <taxon>Stramenopiles</taxon>
        <taxon>Oomycota</taxon>
        <taxon>Saprolegniomycetes</taxon>
        <taxon>Saprolegniales</taxon>
        <taxon>Saprolegniaceae</taxon>
        <taxon>Saprolegnia</taxon>
    </lineage>
</organism>
<dbReference type="Proteomes" id="UP000030745">
    <property type="component" value="Unassembled WGS sequence"/>
</dbReference>
<gene>
    <name evidence="3" type="ORF">SPRG_20368</name>
</gene>
<sequence length="2308" mass="257793">MLRDHEKKWADRQRVLDDDKALARAKLADRLAKRQSKPLATAVQKQFEDALARNEEAIAVASLVEKAQLGVLTAGEKDAVDLVETHDAKWQDRLRDIDLLEDNLSEMLDDRVARECLQAQMEAERTAIIHQAVQEKHQIGILQASSECAPADHEDTIAALQAAYMREWARKQQELGDEAQLRRDHLAERLQRQRKRNEALPAAEREAAEAVALVGTEQDTRAIDLALAIRKEALDRDLLVTKAKLGQLAPDDHELIEKLLREHEAKWADRQRQLRDDHAMAKASLAARLKKRVHPTLNALVTTAVENACSAQDHSIALAAMLEKAQLGQLTPADAASLDSVKASLAASTRAQLATLDALEAEIPPGDEMADAVTSAIQAERNTISANDMALQRQLLTIVDATREPKSLLDYSSLANQVLDAHDQAWKDRMRRLQSEEDQLRARLQERLAKKRARNTTSASLAIRPTTADEAAVLEAQIDRQMELQRDLLELRRLAEKQAANDLTSDDDAAIERLRREHASKSKDLKNALLDEEKRLKASLQDRLQAKRDALAAKTWPSVQAKAQALQDIVQEEKTATLDIEHAMDVKEHAIDAALLEQQQQLDALSAGNLDDETIAKLVADHDARWRARQDELADEAKRLRGRLNDRLAHRRQQNEKSTASLLEKQQAEKDLAADEALLRDALEKQLRVRVEQLEAQMLAEKARLGTLTSDDEALIQKATHEHAARAKTRQSELNDEEKRRKDMLRARLAAKRALNAASSKPQEEKDAITMQLDAQERKEVEQIEAVVDAKRVVASTTAAIVQAVLPPLNYDSEIDALHAEHAKRKAERNQQLEDEATRLRGRLQDRLAMRKRHDSISEAEAAELQAQLEADLAHKRADAERATLLEKAKAKIATDEDEARIRQLRMEHDETSKARDQALRAEEARLKDRLTQRLAKKREKVLALSSANQDVLLRQLEDEEDREVVAIETAVDAKRAAAWSPPPFPKPAFEDHEADIQAINAEHAKHALERQRLLDEEEALKKARLRERMEKKRQARDQASVASNQDQLDQAQLDAELAKIEAEMAAKRVDAEIQARAAAAAAASAKAASQKQVEDMIEQVKRDHAREMGALQESLSADRAKQELALKERIAARRQAKSLDKTQDKAIDEDERAQVDALRAKLAADEAAALAAAKRKVNDEIAALQRQAAATAELQAHRAAEEKQLAESEYVRLKTEHETEMQQLQATLDSEQARQEQKLKDRIAQRRLAKEKELSHVAEAGSVAKARAALDEEERLEKAKLATDLAAQAEAALHEERQRQANAEKAATEKLAQAAIEAAAATAAMDAFRAAELDRVSADFQAQMTQLAQAHHVEATTQKSKLEMRMAAKKQRKALELQAKKEEETRRLVAAQAAEAQQVQSRLDGAAALAQATALANAVSDEDLSMAAARTELLAKQALEKKRLEDDAHRELEVAQKQLQEKMQEALDSTRTKLQSQLTESQAQIQVKAELDRVQNEFHEKERALTDSLKLESSQKKKDLMRRLEEKKRKKTDDLLAKQQMERDAQKEQQETLAVKLEIDREVAMIHKLLAQNQIVVSQLRPLVQRVVEKRHKREQSLLFARQYRNRAAVLRDGLQALMLEKNAAKEALLSTLSNVDAAAKDTQLDELDATFRVRQQEMEAHGTSDMEAAQSHEQEVLRSRQVADVNGLVERFAASCLPDPVSAPIATTTPAATTTIVSSLIREDEHAALRAHLELEKQKRIDDILHESNAAMQLVRDTLATEWATIDAQTAAQLEQERAAADVQKQALLAKSNGPRQALMLKTLESEWHKQFASLATMLKARAQKKKERCERVCKRKLKRLDDDTKRRIDVVHAQTMLALTDEIARAKHEAPPPAAAETTTAPLVGFGRDRLQNAIGKARTMSRLGSFDGPATPRETQERRQLAAAVVLQEPVRDDDVTPRAVVKSEGPDPVAVIAEKLDSIERLIQLIGTTKPVVAPVVDIPKPLVVDTKAAVLQAYPGIEQDVRTPAGPLQALEDAALPPRQKLRLDFGRALATSLEANIHIVAATSLPLNPTKGVFEHSIYWDLSTRTLYLRQSHLESAAELAILLVHTLAHLQAHSSSFDDDTAPAFVTVFYRLLGRCYQDFFAKSDQVHPAVAEAPAAMPPLELKPLHFQSERIHQRLSEMQSFLARIDDDSVDTMSSEASSVLPKRGSSPRLKKLGSSRVLFMANSEQQVQSLQECLDIAEKSYMETLKRFTETSDSVELLEDALHEAQAEGHSPAEIQSLQRQYSEAAMDLERVKKDRDEVAQRCEKLRSEIKSKLGKA</sequence>
<keyword evidence="1" id="KW-0175">Coiled coil</keyword>
<dbReference type="RefSeq" id="XP_012201601.1">
    <property type="nucleotide sequence ID" value="XM_012346211.1"/>
</dbReference>
<feature type="coiled-coil region" evidence="1">
    <location>
        <begin position="1280"/>
        <end position="1307"/>
    </location>
</feature>
<feature type="region of interest" description="Disordered" evidence="2">
    <location>
        <begin position="1029"/>
        <end position="1048"/>
    </location>
</feature>
<dbReference type="PANTHER" id="PTHR47236">
    <property type="entry name" value="GENE, 32742-RELATED-RELATED"/>
    <property type="match status" value="1"/>
</dbReference>
<dbReference type="GeneID" id="24141524"/>
<evidence type="ECO:0000313" key="3">
    <source>
        <dbReference type="EMBL" id="KDO27715.1"/>
    </source>
</evidence>
<reference evidence="3 4" key="1">
    <citation type="journal article" date="2013" name="PLoS Genet.">
        <title>Distinctive expansion of potential virulence genes in the genome of the oomycete fish pathogen Saprolegnia parasitica.</title>
        <authorList>
            <person name="Jiang R.H."/>
            <person name="de Bruijn I."/>
            <person name="Haas B.J."/>
            <person name="Belmonte R."/>
            <person name="Lobach L."/>
            <person name="Christie J."/>
            <person name="van den Ackerveken G."/>
            <person name="Bottin A."/>
            <person name="Bulone V."/>
            <person name="Diaz-Moreno S.M."/>
            <person name="Dumas B."/>
            <person name="Fan L."/>
            <person name="Gaulin E."/>
            <person name="Govers F."/>
            <person name="Grenville-Briggs L.J."/>
            <person name="Horner N.R."/>
            <person name="Levin J.Z."/>
            <person name="Mammella M."/>
            <person name="Meijer H.J."/>
            <person name="Morris P."/>
            <person name="Nusbaum C."/>
            <person name="Oome S."/>
            <person name="Phillips A.J."/>
            <person name="van Rooyen D."/>
            <person name="Rzeszutek E."/>
            <person name="Saraiva M."/>
            <person name="Secombes C.J."/>
            <person name="Seidl M.F."/>
            <person name="Snel B."/>
            <person name="Stassen J.H."/>
            <person name="Sykes S."/>
            <person name="Tripathy S."/>
            <person name="van den Berg H."/>
            <person name="Vega-Arreguin J.C."/>
            <person name="Wawra S."/>
            <person name="Young S.K."/>
            <person name="Zeng Q."/>
            <person name="Dieguez-Uribeondo J."/>
            <person name="Russ C."/>
            <person name="Tyler B.M."/>
            <person name="van West P."/>
        </authorList>
    </citation>
    <scope>NUCLEOTIDE SEQUENCE [LARGE SCALE GENOMIC DNA]</scope>
    <source>
        <strain evidence="3 4">CBS 223.65</strain>
    </source>
</reference>
<evidence type="ECO:0000256" key="2">
    <source>
        <dbReference type="SAM" id="MobiDB-lite"/>
    </source>
</evidence>
<keyword evidence="4" id="KW-1185">Reference proteome</keyword>
<feature type="coiled-coil region" evidence="1">
    <location>
        <begin position="474"/>
        <end position="550"/>
    </location>
</feature>
<accession>A0A067CEZ0</accession>
<dbReference type="OrthoDB" id="75952at2759"/>
<protein>
    <submittedName>
        <fullName evidence="3">Uncharacterized protein</fullName>
    </submittedName>
</protein>
<feature type="coiled-coil region" evidence="1">
    <location>
        <begin position="1366"/>
        <end position="1395"/>
    </location>
</feature>
<feature type="coiled-coil region" evidence="1">
    <location>
        <begin position="1168"/>
        <end position="1242"/>
    </location>
</feature>
<feature type="coiled-coil region" evidence="1">
    <location>
        <begin position="665"/>
        <end position="711"/>
    </location>
</feature>
<name>A0A067CEZ0_SAPPC</name>
<feature type="coiled-coil region" evidence="1">
    <location>
        <begin position="1511"/>
        <end position="1542"/>
    </location>
</feature>